<dbReference type="Pfam" id="PF03009">
    <property type="entry name" value="GDPD"/>
    <property type="match status" value="1"/>
</dbReference>
<dbReference type="PROSITE" id="PS51704">
    <property type="entry name" value="GP_PDE"/>
    <property type="match status" value="1"/>
</dbReference>
<accession>A0A430ATG6</accession>
<keyword evidence="4" id="KW-1185">Reference proteome</keyword>
<dbReference type="InterPro" id="IPR017946">
    <property type="entry name" value="PLC-like_Pdiesterase_TIM-brl"/>
</dbReference>
<sequence>MSTFSLFKKITKEFFSHCLSYLTLFFSMNVMLFAVIALFDYTASLILRSQHIPYLSYTNLIVLVQKPLAIFLLLLLFITLIMTVYFQFSYLLLGIQQIYRRQFNLIGLVKESWQEIRRQTWRSFGFFFFYFMLIIPVSQEIFQTQLLSKVVIPTFIIDFLGNNLLYAFLLAFFGIVIAYLAIRWIFILPLVILTQISPKEAISKSLSLTKGKFWHFSWRIFLFSLFSVGLKYVIFVCIYFAQIWLDTLSDPYPLIGGMINLSLVQVIDVIGGAWTSVLLMSLLMYHPTILSHVEEKEWQPSQVSLRWLNVLNGFILAMVSLSILVFNIFFLNGLTQREPKIVSHRGVDSLTHPNGVQNTIPSLKKTIQLKPDFIEMDIQETKDGKFVMMHDPDLSVLTGNKGTPQSYTLEELTQMTVHENGMSAKVASFDEYLEVADKANQKLLIEIKTSKQDSKKMMANFIKTYEKNILAHHHEVQSLDYHVISTLKEQAPKIPVSYILPYNFVFPNTPSDGYTMEATTLNETFIVKARGTKKHVFAWTVNDTDTMNKMMFMDVDGIITDELSLLKQEIKEFRDSPNYADRIMYYISVLPN</sequence>
<dbReference type="InterPro" id="IPR018476">
    <property type="entry name" value="GlyceroP-diester-Pdiesterase_M"/>
</dbReference>
<dbReference type="Pfam" id="PF10110">
    <property type="entry name" value="GPDPase_memb"/>
    <property type="match status" value="1"/>
</dbReference>
<dbReference type="Gene3D" id="3.20.20.190">
    <property type="entry name" value="Phosphatidylinositol (PI) phosphodiesterase"/>
    <property type="match status" value="1"/>
</dbReference>
<evidence type="ECO:0000313" key="4">
    <source>
        <dbReference type="Proteomes" id="UP000288028"/>
    </source>
</evidence>
<dbReference type="EMBL" id="NGKB01000014">
    <property type="protein sequence ID" value="RSU11352.1"/>
    <property type="molecule type" value="Genomic_DNA"/>
</dbReference>
<dbReference type="GO" id="GO:0006629">
    <property type="term" value="P:lipid metabolic process"/>
    <property type="evidence" value="ECO:0007669"/>
    <property type="project" value="InterPro"/>
</dbReference>
<dbReference type="AlphaFoldDB" id="A0A430ATG6"/>
<keyword evidence="1" id="KW-0472">Membrane</keyword>
<evidence type="ECO:0000256" key="1">
    <source>
        <dbReference type="SAM" id="Phobius"/>
    </source>
</evidence>
<dbReference type="RefSeq" id="WP_126795698.1">
    <property type="nucleotide sequence ID" value="NZ_CP060720.1"/>
</dbReference>
<dbReference type="CDD" id="cd08579">
    <property type="entry name" value="GDPD_memb_like"/>
    <property type="match status" value="1"/>
</dbReference>
<evidence type="ECO:0000259" key="2">
    <source>
        <dbReference type="PROSITE" id="PS51704"/>
    </source>
</evidence>
<proteinExistence type="predicted"/>
<keyword evidence="1" id="KW-0812">Transmembrane</keyword>
<feature type="domain" description="GP-PDE" evidence="2">
    <location>
        <begin position="339"/>
        <end position="570"/>
    </location>
</feature>
<dbReference type="GeneID" id="95579449"/>
<feature type="transmembrane region" description="Helical" evidence="1">
    <location>
        <begin position="307"/>
        <end position="331"/>
    </location>
</feature>
<dbReference type="GO" id="GO:0008081">
    <property type="term" value="F:phosphoric diester hydrolase activity"/>
    <property type="evidence" value="ECO:0007669"/>
    <property type="project" value="InterPro"/>
</dbReference>
<feature type="transmembrane region" description="Helical" evidence="1">
    <location>
        <begin position="216"/>
        <end position="241"/>
    </location>
</feature>
<keyword evidence="1" id="KW-1133">Transmembrane helix</keyword>
<dbReference type="PANTHER" id="PTHR46211:SF8">
    <property type="entry name" value="PHOSPHODIESTERASE"/>
    <property type="match status" value="1"/>
</dbReference>
<reference evidence="3 4" key="1">
    <citation type="submission" date="2017-05" db="EMBL/GenBank/DDBJ databases">
        <title>Vagococcus spp. assemblies.</title>
        <authorList>
            <person name="Gulvik C.A."/>
        </authorList>
    </citation>
    <scope>NUCLEOTIDE SEQUENCE [LARGE SCALE GENOMIC DNA]</scope>
    <source>
        <strain evidence="3 4">SS1714</strain>
    </source>
</reference>
<name>A0A430ATG6_9ENTE</name>
<feature type="transmembrane region" description="Helical" evidence="1">
    <location>
        <begin position="67"/>
        <end position="93"/>
    </location>
</feature>
<feature type="transmembrane region" description="Helical" evidence="1">
    <location>
        <begin position="261"/>
        <end position="286"/>
    </location>
</feature>
<gene>
    <name evidence="3" type="ORF">CBF28_12280</name>
</gene>
<evidence type="ECO:0000313" key="3">
    <source>
        <dbReference type="EMBL" id="RSU11352.1"/>
    </source>
</evidence>
<dbReference type="Proteomes" id="UP000288028">
    <property type="component" value="Unassembled WGS sequence"/>
</dbReference>
<feature type="transmembrane region" description="Helical" evidence="1">
    <location>
        <begin position="124"/>
        <end position="144"/>
    </location>
</feature>
<dbReference type="PANTHER" id="PTHR46211">
    <property type="entry name" value="GLYCEROPHOSPHORYL DIESTER PHOSPHODIESTERASE"/>
    <property type="match status" value="1"/>
</dbReference>
<feature type="transmembrane region" description="Helical" evidence="1">
    <location>
        <begin position="164"/>
        <end position="196"/>
    </location>
</feature>
<dbReference type="SUPFAM" id="SSF51695">
    <property type="entry name" value="PLC-like phosphodiesterases"/>
    <property type="match status" value="1"/>
</dbReference>
<dbReference type="InterPro" id="IPR030395">
    <property type="entry name" value="GP_PDE_dom"/>
</dbReference>
<feature type="transmembrane region" description="Helical" evidence="1">
    <location>
        <begin position="21"/>
        <end position="47"/>
    </location>
</feature>
<dbReference type="OrthoDB" id="384721at2"/>
<protein>
    <recommendedName>
        <fullName evidence="2">GP-PDE domain-containing protein</fullName>
    </recommendedName>
</protein>
<organism evidence="3 4">
    <name type="scientific">Vagococcus carniphilus</name>
    <dbReference type="NCBI Taxonomy" id="218144"/>
    <lineage>
        <taxon>Bacteria</taxon>
        <taxon>Bacillati</taxon>
        <taxon>Bacillota</taxon>
        <taxon>Bacilli</taxon>
        <taxon>Lactobacillales</taxon>
        <taxon>Enterococcaceae</taxon>
        <taxon>Vagococcus</taxon>
    </lineage>
</organism>
<comment type="caution">
    <text evidence="3">The sequence shown here is derived from an EMBL/GenBank/DDBJ whole genome shotgun (WGS) entry which is preliminary data.</text>
</comment>